<feature type="transmembrane region" description="Helical" evidence="7">
    <location>
        <begin position="823"/>
        <end position="847"/>
    </location>
</feature>
<comment type="subcellular location">
    <subcellularLocation>
        <location evidence="1">Cell membrane</location>
        <topology evidence="1">Multi-pass membrane protein</topology>
    </subcellularLocation>
</comment>
<feature type="transmembrane region" description="Helical" evidence="7">
    <location>
        <begin position="765"/>
        <end position="784"/>
    </location>
</feature>
<dbReference type="InterPro" id="IPR023838">
    <property type="entry name" value="T7SS_EsaA"/>
</dbReference>
<feature type="transmembrane region" description="Helical" evidence="7">
    <location>
        <begin position="853"/>
        <end position="875"/>
    </location>
</feature>
<evidence type="ECO:0000256" key="5">
    <source>
        <dbReference type="ARBA" id="ARBA00022989"/>
    </source>
</evidence>
<name>A0A679FTF7_9BACL</name>
<keyword evidence="10" id="KW-1185">Reference proteome</keyword>
<feature type="domain" description="ABC-2 type transporter transmembrane" evidence="8">
    <location>
        <begin position="17"/>
        <end position="155"/>
    </location>
</feature>
<evidence type="ECO:0000259" key="8">
    <source>
        <dbReference type="Pfam" id="PF12698"/>
    </source>
</evidence>
<dbReference type="NCBIfam" id="TIGR03929">
    <property type="entry name" value="T7_esaA_Nterm"/>
    <property type="match status" value="1"/>
</dbReference>
<dbReference type="GO" id="GO:0140359">
    <property type="term" value="F:ABC-type transporter activity"/>
    <property type="evidence" value="ECO:0007669"/>
    <property type="project" value="InterPro"/>
</dbReference>
<evidence type="ECO:0000256" key="6">
    <source>
        <dbReference type="ARBA" id="ARBA00023136"/>
    </source>
</evidence>
<evidence type="ECO:0000256" key="3">
    <source>
        <dbReference type="ARBA" id="ARBA00022475"/>
    </source>
</evidence>
<feature type="transmembrane region" description="Helical" evidence="7">
    <location>
        <begin position="790"/>
        <end position="811"/>
    </location>
</feature>
<dbReference type="InterPro" id="IPR013525">
    <property type="entry name" value="ABC2_TM"/>
</dbReference>
<evidence type="ECO:0000313" key="10">
    <source>
        <dbReference type="Proteomes" id="UP000501421"/>
    </source>
</evidence>
<dbReference type="PANTHER" id="PTHR30294">
    <property type="entry name" value="MEMBRANE COMPONENT OF ABC TRANSPORTER YHHJ-RELATED"/>
    <property type="match status" value="1"/>
</dbReference>
<evidence type="ECO:0000313" key="9">
    <source>
        <dbReference type="EMBL" id="BBW97537.1"/>
    </source>
</evidence>
<dbReference type="AlphaFoldDB" id="A0A679FTF7"/>
<evidence type="ECO:0000256" key="7">
    <source>
        <dbReference type="SAM" id="Phobius"/>
    </source>
</evidence>
<dbReference type="Pfam" id="PF12698">
    <property type="entry name" value="ABC2_membrane_3"/>
    <property type="match status" value="1"/>
</dbReference>
<dbReference type="InterPro" id="IPR051449">
    <property type="entry name" value="ABC-2_transporter_component"/>
</dbReference>
<evidence type="ECO:0000256" key="1">
    <source>
        <dbReference type="ARBA" id="ARBA00004651"/>
    </source>
</evidence>
<proteinExistence type="inferred from homology"/>
<accession>A0A679FTF7</accession>
<keyword evidence="3" id="KW-1003">Cell membrane</keyword>
<reference evidence="10" key="1">
    <citation type="journal article" date="2020" name="Microbiol. Resour. Announc.">
        <title>Complete Genome Sequence of Geobacillus sp. Strain E55-1, Isolated from Mine Geyser in Japan.</title>
        <authorList>
            <person name="Miyazaki K."/>
            <person name="Hase E."/>
            <person name="Tokito N."/>
        </authorList>
    </citation>
    <scope>NUCLEOTIDE SEQUENCE [LARGE SCALE GENOMIC DNA]</scope>
    <source>
        <strain evidence="10">E55-1</strain>
    </source>
</reference>
<evidence type="ECO:0000256" key="2">
    <source>
        <dbReference type="ARBA" id="ARBA00008338"/>
    </source>
</evidence>
<keyword evidence="5 7" id="KW-1133">Transmembrane helix</keyword>
<feature type="transmembrane region" description="Helical" evidence="7">
    <location>
        <begin position="12"/>
        <end position="32"/>
    </location>
</feature>
<comment type="similarity">
    <text evidence="2">Belongs to the EsaA family.</text>
</comment>
<sequence length="931" mass="106334">MRTDMNGKWKTAKLIGLIIFIISLPVLFFIFIGQNPLKTTEKATNHIAVVNEDIGAEYDRKTYSFGKEIVPALADRSSYRWSVVSRSQAENGLKNNEYDAVVYVPSDFSQNILSFTDKQPLKATVQYKIQPNLDAKNRERVQRELEAAKTMMNQKMSTLYWSYVAQEIGAIRKKFNDILEKEIAFQKTMYAFYTPGSAKLAEEIKRQKGMLQQLLEVSNNAKDSSAGTLQGLEEAEAEVAAFIDSVRQYKEYQQRQSVLLQEGIDEYKKTFNERIATMLGQPWKVKPDFQYQGQNLLESITTLRDTVAKSHTSLLNFNEQLKQSTAYEQFQQLLAWQKDFVRQYQKEVNNRTLDQLQQQLIALRQKLQSPSSEQAGAKHPAPIEAPPPVDAKLLEALQQQFATLKTQWQAAKPQSPQEIWNNIEGSISHLEAEIQKAEQTWQQQLALQQQWQQKYEQLAKQLNEPSTEGEVNSIDDIVQQIKEKEQTVLASPALPESRKQVLASHFAALIQTRNVADLLDYFAWLSMFDEAVQQTTHFDEELVDQLLMNWNQRDAIFQMLSDVQSEAPYFYELQQHLASSLKEAEAAEERTESFIETTLGYIQAYDENVQNMQEMIIGQLQELSDVMSEVTTQLQEAVNEGEQAELVWRGSDGEFVITMQQNTMQDVRQISNLIASIAEGQDRIADYTNELHQKVGSVQAKADELNGKWTANVNTTKQIRNDVYRLLNNTMVDQQANGYVYDYLTNPVQISGDLPEEQATYTPPVVVLIIVLLCGMLIGFFLHYYSNSPFMLQLALLLMMNVVVGLIINIYSLKIYPMQEVRAIKWSVLTIVLLFFCSAIVRLAFWIGPFTGWILGVGLVLFFITPLLDLVLPNFHFEHPIAKTYISIQYGDQQSFYSAVIPIGVVSLLMAAIPFLKHRLIQPKEAETHEG</sequence>
<feature type="transmembrane region" description="Helical" evidence="7">
    <location>
        <begin position="896"/>
        <end position="916"/>
    </location>
</feature>
<dbReference type="Gene3D" id="3.40.1710.10">
    <property type="entry name" value="abc type-2 transporter like domain"/>
    <property type="match status" value="1"/>
</dbReference>
<organism evidence="9 10">
    <name type="scientific">Geobacillus subterraneus</name>
    <dbReference type="NCBI Taxonomy" id="129338"/>
    <lineage>
        <taxon>Bacteria</taxon>
        <taxon>Bacillati</taxon>
        <taxon>Bacillota</taxon>
        <taxon>Bacilli</taxon>
        <taxon>Bacillales</taxon>
        <taxon>Anoxybacillaceae</taxon>
        <taxon>Geobacillus</taxon>
    </lineage>
</organism>
<dbReference type="GO" id="GO:0005886">
    <property type="term" value="C:plasma membrane"/>
    <property type="evidence" value="ECO:0007669"/>
    <property type="project" value="UniProtKB-SubCell"/>
</dbReference>
<evidence type="ECO:0000256" key="4">
    <source>
        <dbReference type="ARBA" id="ARBA00022692"/>
    </source>
</evidence>
<gene>
    <name evidence="9" type="ORF">GsuE55_23700</name>
</gene>
<dbReference type="PANTHER" id="PTHR30294:SF29">
    <property type="entry name" value="MULTIDRUG ABC TRANSPORTER PERMEASE YBHS-RELATED"/>
    <property type="match status" value="1"/>
</dbReference>
<protein>
    <recommendedName>
        <fullName evidence="8">ABC-2 type transporter transmembrane domain-containing protein</fullName>
    </recommendedName>
</protein>
<dbReference type="EMBL" id="AP022557">
    <property type="protein sequence ID" value="BBW97537.1"/>
    <property type="molecule type" value="Genomic_DNA"/>
</dbReference>
<keyword evidence="6 7" id="KW-0472">Membrane</keyword>
<dbReference type="Proteomes" id="UP000501421">
    <property type="component" value="Chromosome"/>
</dbReference>
<keyword evidence="4 7" id="KW-0812">Transmembrane</keyword>